<evidence type="ECO:0000313" key="1">
    <source>
        <dbReference type="EMBL" id="CAF2143666.1"/>
    </source>
</evidence>
<gene>
    <name evidence="1" type="ORF">DARMORV10_A02P35750.1</name>
</gene>
<sequence length="110" mass="12549">MYYSNPRKCILRAIVLRGAATKLFPRVELVTPGDFHTNLCKSTDQITFTLLSSKKYRIFFGQRYIVSFSIAFVKIKKLTSCSELRSSVGSSKMDGLMFFAPVAARSWRNH</sequence>
<protein>
    <submittedName>
        <fullName evidence="1">(rape) hypothetical protein</fullName>
    </submittedName>
</protein>
<dbReference type="EMBL" id="HG994356">
    <property type="protein sequence ID" value="CAF2143666.1"/>
    <property type="molecule type" value="Genomic_DNA"/>
</dbReference>
<dbReference type="AlphaFoldDB" id="A0A816X936"/>
<accession>A0A816X936</accession>
<proteinExistence type="predicted"/>
<organism evidence="1">
    <name type="scientific">Brassica napus</name>
    <name type="common">Rape</name>
    <dbReference type="NCBI Taxonomy" id="3708"/>
    <lineage>
        <taxon>Eukaryota</taxon>
        <taxon>Viridiplantae</taxon>
        <taxon>Streptophyta</taxon>
        <taxon>Embryophyta</taxon>
        <taxon>Tracheophyta</taxon>
        <taxon>Spermatophyta</taxon>
        <taxon>Magnoliopsida</taxon>
        <taxon>eudicotyledons</taxon>
        <taxon>Gunneridae</taxon>
        <taxon>Pentapetalae</taxon>
        <taxon>rosids</taxon>
        <taxon>malvids</taxon>
        <taxon>Brassicales</taxon>
        <taxon>Brassicaceae</taxon>
        <taxon>Brassiceae</taxon>
        <taxon>Brassica</taxon>
    </lineage>
</organism>
<reference evidence="1" key="1">
    <citation type="submission" date="2021-01" db="EMBL/GenBank/DDBJ databases">
        <authorList>
            <consortium name="Genoscope - CEA"/>
            <person name="William W."/>
        </authorList>
    </citation>
    <scope>NUCLEOTIDE SEQUENCE</scope>
</reference>
<dbReference type="Proteomes" id="UP001295469">
    <property type="component" value="Chromosome A02"/>
</dbReference>
<name>A0A816X936_BRANA</name>